<evidence type="ECO:0000313" key="1">
    <source>
        <dbReference type="EMBL" id="RXG21100.1"/>
    </source>
</evidence>
<name>A0A4Q0P3F4_9FLAO</name>
<sequence>MNLKYDGTNALVKSAVNRAELILRSSFFQEQLLKNFSVSDAEKIRSFISTIGDQNSESIFITTFWNPLKKESIIEPKNNIIGLNTALLKKSRHAFLQQIIKNYSKLLIGKLTSNPLKTDDQILDRQIKMITQAYA</sequence>
<dbReference type="AlphaFoldDB" id="A0A4Q0P3F4"/>
<accession>A0A4Q0P3F4</accession>
<reference evidence="1 2" key="1">
    <citation type="submission" date="2018-07" db="EMBL/GenBank/DDBJ databases">
        <title>Leeuwenhoekiella genomics.</title>
        <authorList>
            <person name="Tahon G."/>
            <person name="Willems A."/>
        </authorList>
    </citation>
    <scope>NUCLEOTIDE SEQUENCE [LARGE SCALE GENOMIC DNA]</scope>
    <source>
        <strain evidence="1 2">LMG 22550</strain>
    </source>
</reference>
<proteinExistence type="predicted"/>
<evidence type="ECO:0000313" key="2">
    <source>
        <dbReference type="Proteomes" id="UP000289238"/>
    </source>
</evidence>
<keyword evidence="2" id="KW-1185">Reference proteome</keyword>
<comment type="caution">
    <text evidence="1">The sequence shown here is derived from an EMBL/GenBank/DDBJ whole genome shotgun (WGS) entry which is preliminary data.</text>
</comment>
<protein>
    <submittedName>
        <fullName evidence="1">Uncharacterized protein</fullName>
    </submittedName>
</protein>
<dbReference type="RefSeq" id="WP_128758376.1">
    <property type="nucleotide sequence ID" value="NZ_QOVM01000006.1"/>
</dbReference>
<gene>
    <name evidence="1" type="ORF">DSM00_2617</name>
</gene>
<dbReference type="OrthoDB" id="1451371at2"/>
<dbReference type="Proteomes" id="UP000289238">
    <property type="component" value="Unassembled WGS sequence"/>
</dbReference>
<organism evidence="1 2">
    <name type="scientific">Leeuwenhoekiella aequorea</name>
    <dbReference type="NCBI Taxonomy" id="283736"/>
    <lineage>
        <taxon>Bacteria</taxon>
        <taxon>Pseudomonadati</taxon>
        <taxon>Bacteroidota</taxon>
        <taxon>Flavobacteriia</taxon>
        <taxon>Flavobacteriales</taxon>
        <taxon>Flavobacteriaceae</taxon>
        <taxon>Leeuwenhoekiella</taxon>
    </lineage>
</organism>
<dbReference type="EMBL" id="QOVM01000006">
    <property type="protein sequence ID" value="RXG21100.1"/>
    <property type="molecule type" value="Genomic_DNA"/>
</dbReference>